<feature type="transmembrane region" description="Helical" evidence="5">
    <location>
        <begin position="315"/>
        <end position="340"/>
    </location>
</feature>
<dbReference type="SUPFAM" id="SSF103473">
    <property type="entry name" value="MFS general substrate transporter"/>
    <property type="match status" value="1"/>
</dbReference>
<dbReference type="GO" id="GO:0005635">
    <property type="term" value="C:nuclear envelope"/>
    <property type="evidence" value="ECO:0007669"/>
    <property type="project" value="TreeGrafter"/>
</dbReference>
<dbReference type="PANTHER" id="PTHR24002:SF3">
    <property type="entry name" value="SOLUTE CARRIER FAMILY 22 MEMBER 18"/>
    <property type="match status" value="1"/>
</dbReference>
<protein>
    <recommendedName>
        <fullName evidence="6">Major facilitator superfamily (MFS) profile domain-containing protein</fullName>
    </recommendedName>
</protein>
<gene>
    <name evidence="7" type="ORF">EB796_014130</name>
</gene>
<evidence type="ECO:0000256" key="3">
    <source>
        <dbReference type="ARBA" id="ARBA00022989"/>
    </source>
</evidence>
<dbReference type="InterPro" id="IPR001958">
    <property type="entry name" value="Tet-R_TetA/multi-R_MdtG-like"/>
</dbReference>
<dbReference type="GO" id="GO:0016020">
    <property type="term" value="C:membrane"/>
    <property type="evidence" value="ECO:0007669"/>
    <property type="project" value="UniProtKB-SubCell"/>
</dbReference>
<organism evidence="7 8">
    <name type="scientific">Bugula neritina</name>
    <name type="common">Brown bryozoan</name>
    <name type="synonym">Sertularia neritina</name>
    <dbReference type="NCBI Taxonomy" id="10212"/>
    <lineage>
        <taxon>Eukaryota</taxon>
        <taxon>Metazoa</taxon>
        <taxon>Spiralia</taxon>
        <taxon>Lophotrochozoa</taxon>
        <taxon>Bryozoa</taxon>
        <taxon>Gymnolaemata</taxon>
        <taxon>Cheilostomatida</taxon>
        <taxon>Flustrina</taxon>
        <taxon>Buguloidea</taxon>
        <taxon>Bugulidae</taxon>
        <taxon>Bugula</taxon>
    </lineage>
</organism>
<keyword evidence="3 5" id="KW-1133">Transmembrane helix</keyword>
<dbReference type="InterPro" id="IPR011701">
    <property type="entry name" value="MFS"/>
</dbReference>
<feature type="transmembrane region" description="Helical" evidence="5">
    <location>
        <begin position="227"/>
        <end position="248"/>
    </location>
</feature>
<evidence type="ECO:0000256" key="2">
    <source>
        <dbReference type="ARBA" id="ARBA00022692"/>
    </source>
</evidence>
<dbReference type="OrthoDB" id="440553at2759"/>
<evidence type="ECO:0000313" key="7">
    <source>
        <dbReference type="EMBL" id="KAF6027564.1"/>
    </source>
</evidence>
<dbReference type="AlphaFoldDB" id="A0A7J7JPL3"/>
<dbReference type="InterPro" id="IPR036259">
    <property type="entry name" value="MFS_trans_sf"/>
</dbReference>
<sequence>MSASDDKDHSSNSKIEEFKPGFVIKVVQFNIVLYASCFWIQQSCFPYMSKKLGVDTITYGYLQTAFAVAQLAGGPVFGRFGDLFGARAALSIAFGSGVLTYAMLGLATSVPMLFFSRFLSIFLACMQGSQMVITDLVPVERRADALGKLGLFYGIGMVIGPTVGGQITKTFGEEAAALTAATGSLVSIFITLYFVPKHVKHVKAEDQNVANVFSISEITKVLACKGAAFLMAVKIVVGIPIGVLQSVFSRVAMDQFELPANYNGFVMSYIGIVTMLVQGVGVGVLTKKYSDMSLMKFGTVIATCAYLLISQVTGIYQFCVAIFPLIVGMTTMQVVIGAALTKTVASRDTGTMIGLSMATNSIIRAVSPTMGGYMLEMLGYPSIGYTGVVICGIVSALLFMY</sequence>
<comment type="subcellular location">
    <subcellularLocation>
        <location evidence="1">Membrane</location>
        <topology evidence="1">Multi-pass membrane protein</topology>
    </subcellularLocation>
</comment>
<evidence type="ECO:0000256" key="4">
    <source>
        <dbReference type="ARBA" id="ARBA00023136"/>
    </source>
</evidence>
<dbReference type="Gene3D" id="1.20.1250.20">
    <property type="entry name" value="MFS general substrate transporter like domains"/>
    <property type="match status" value="1"/>
</dbReference>
<keyword evidence="8" id="KW-1185">Reference proteome</keyword>
<dbReference type="GO" id="GO:0022857">
    <property type="term" value="F:transmembrane transporter activity"/>
    <property type="evidence" value="ECO:0007669"/>
    <property type="project" value="InterPro"/>
</dbReference>
<dbReference type="Pfam" id="PF07690">
    <property type="entry name" value="MFS_1"/>
    <property type="match status" value="1"/>
</dbReference>
<evidence type="ECO:0000259" key="6">
    <source>
        <dbReference type="PROSITE" id="PS50850"/>
    </source>
</evidence>
<dbReference type="PRINTS" id="PR01035">
    <property type="entry name" value="TCRTETA"/>
</dbReference>
<feature type="transmembrane region" description="Helical" evidence="5">
    <location>
        <begin position="21"/>
        <end position="41"/>
    </location>
</feature>
<dbReference type="PROSITE" id="PS50850">
    <property type="entry name" value="MFS"/>
    <property type="match status" value="1"/>
</dbReference>
<evidence type="ECO:0000313" key="8">
    <source>
        <dbReference type="Proteomes" id="UP000593567"/>
    </source>
</evidence>
<feature type="domain" description="Major facilitator superfamily (MFS) profile" evidence="6">
    <location>
        <begin position="23"/>
        <end position="401"/>
    </location>
</feature>
<evidence type="ECO:0000256" key="1">
    <source>
        <dbReference type="ARBA" id="ARBA00004141"/>
    </source>
</evidence>
<accession>A0A7J7JPL3</accession>
<feature type="transmembrane region" description="Helical" evidence="5">
    <location>
        <begin position="382"/>
        <end position="400"/>
    </location>
</feature>
<keyword evidence="2 5" id="KW-0812">Transmembrane</keyword>
<dbReference type="CDD" id="cd17331">
    <property type="entry name" value="MFS_SLC22A18"/>
    <property type="match status" value="1"/>
</dbReference>
<feature type="transmembrane region" description="Helical" evidence="5">
    <location>
        <begin position="268"/>
        <end position="286"/>
    </location>
</feature>
<comment type="caution">
    <text evidence="7">The sequence shown here is derived from an EMBL/GenBank/DDBJ whole genome shotgun (WGS) entry which is preliminary data.</text>
</comment>
<keyword evidence="4 5" id="KW-0472">Membrane</keyword>
<proteinExistence type="predicted"/>
<reference evidence="7" key="1">
    <citation type="submission" date="2020-06" db="EMBL/GenBank/DDBJ databases">
        <title>Draft genome of Bugula neritina, a colonial animal packing powerful symbionts and potential medicines.</title>
        <authorList>
            <person name="Rayko M."/>
        </authorList>
    </citation>
    <scope>NUCLEOTIDE SEQUENCE [LARGE SCALE GENOMIC DNA]</scope>
    <source>
        <strain evidence="7">Kwan_BN1</strain>
    </source>
</reference>
<dbReference type="Proteomes" id="UP000593567">
    <property type="component" value="Unassembled WGS sequence"/>
</dbReference>
<feature type="transmembrane region" description="Helical" evidence="5">
    <location>
        <begin position="175"/>
        <end position="195"/>
    </location>
</feature>
<evidence type="ECO:0000256" key="5">
    <source>
        <dbReference type="SAM" id="Phobius"/>
    </source>
</evidence>
<name>A0A7J7JPL3_BUGNE</name>
<feature type="transmembrane region" description="Helical" evidence="5">
    <location>
        <begin position="145"/>
        <end position="163"/>
    </location>
</feature>
<dbReference type="EMBL" id="VXIV02002069">
    <property type="protein sequence ID" value="KAF6027564.1"/>
    <property type="molecule type" value="Genomic_DNA"/>
</dbReference>
<dbReference type="PANTHER" id="PTHR24002">
    <property type="entry name" value="SOLUTE CARRIER FAMILY 22 MEMBER 18"/>
    <property type="match status" value="1"/>
</dbReference>
<dbReference type="InterPro" id="IPR020846">
    <property type="entry name" value="MFS_dom"/>
</dbReference>